<feature type="compositionally biased region" description="Low complexity" evidence="5">
    <location>
        <begin position="460"/>
        <end position="480"/>
    </location>
</feature>
<feature type="compositionally biased region" description="Gly residues" evidence="5">
    <location>
        <begin position="447"/>
        <end position="459"/>
    </location>
</feature>
<feature type="compositionally biased region" description="Pro residues" evidence="5">
    <location>
        <begin position="1"/>
        <end position="10"/>
    </location>
</feature>
<feature type="compositionally biased region" description="Polar residues" evidence="5">
    <location>
        <begin position="14"/>
        <end position="24"/>
    </location>
</feature>
<evidence type="ECO:0000256" key="2">
    <source>
        <dbReference type="ARBA" id="ARBA00023015"/>
    </source>
</evidence>
<feature type="domain" description="Velvet" evidence="6">
    <location>
        <begin position="101"/>
        <end position="396"/>
    </location>
</feature>
<evidence type="ECO:0000313" key="7">
    <source>
        <dbReference type="EMBL" id="OCF59493.1"/>
    </source>
</evidence>
<dbReference type="GO" id="GO:0005634">
    <property type="term" value="C:nucleus"/>
    <property type="evidence" value="ECO:0007669"/>
    <property type="project" value="UniProtKB-SubCell"/>
</dbReference>
<dbReference type="PANTHER" id="PTHR33572:SF3">
    <property type="entry name" value="VELVET COMPLEX SUBUNIT B"/>
    <property type="match status" value="1"/>
</dbReference>
<feature type="compositionally biased region" description="Polar residues" evidence="5">
    <location>
        <begin position="180"/>
        <end position="190"/>
    </location>
</feature>
<dbReference type="AlphaFoldDB" id="A0A1B9IVE3"/>
<proteinExistence type="predicted"/>
<organism evidence="7 8">
    <name type="scientific">Kwoniella mangroviensis CBS 10435</name>
    <dbReference type="NCBI Taxonomy" id="1331196"/>
    <lineage>
        <taxon>Eukaryota</taxon>
        <taxon>Fungi</taxon>
        <taxon>Dikarya</taxon>
        <taxon>Basidiomycota</taxon>
        <taxon>Agaricomycotina</taxon>
        <taxon>Tremellomycetes</taxon>
        <taxon>Tremellales</taxon>
        <taxon>Cryptococcaceae</taxon>
        <taxon>Kwoniella</taxon>
    </lineage>
</organism>
<feature type="region of interest" description="Disordered" evidence="5">
    <location>
        <begin position="394"/>
        <end position="510"/>
    </location>
</feature>
<dbReference type="Pfam" id="PF11754">
    <property type="entry name" value="Velvet"/>
    <property type="match status" value="1"/>
</dbReference>
<dbReference type="InterPro" id="IPR038491">
    <property type="entry name" value="Velvet_dom_sf"/>
</dbReference>
<dbReference type="InterPro" id="IPR021740">
    <property type="entry name" value="Velvet"/>
</dbReference>
<gene>
    <name evidence="7" type="ORF">L486_02160</name>
</gene>
<reference evidence="8" key="2">
    <citation type="submission" date="2013-12" db="EMBL/GenBank/DDBJ databases">
        <title>Evolution of pathogenesis and genome organization in the Tremellales.</title>
        <authorList>
            <person name="Cuomo C."/>
            <person name="Litvintseva A."/>
            <person name="Heitman J."/>
            <person name="Chen Y."/>
            <person name="Sun S."/>
            <person name="Springer D."/>
            <person name="Dromer F."/>
            <person name="Young S."/>
            <person name="Zeng Q."/>
            <person name="Chapman S."/>
            <person name="Gujja S."/>
            <person name="Saif S."/>
            <person name="Birren B."/>
        </authorList>
    </citation>
    <scope>NUCLEOTIDE SEQUENCE [LARGE SCALE GENOMIC DNA]</scope>
    <source>
        <strain evidence="8">CBS 10435</strain>
    </source>
</reference>
<keyword evidence="2" id="KW-0805">Transcription regulation</keyword>
<accession>A0A1B9IVE3</accession>
<comment type="subcellular location">
    <subcellularLocation>
        <location evidence="1">Nucleus</location>
    </subcellularLocation>
</comment>
<dbReference type="Proteomes" id="UP000092583">
    <property type="component" value="Unassembled WGS sequence"/>
</dbReference>
<evidence type="ECO:0000256" key="4">
    <source>
        <dbReference type="ARBA" id="ARBA00023242"/>
    </source>
</evidence>
<evidence type="ECO:0000313" key="8">
    <source>
        <dbReference type="Proteomes" id="UP000092583"/>
    </source>
</evidence>
<keyword evidence="3" id="KW-0804">Transcription</keyword>
<dbReference type="InterPro" id="IPR037525">
    <property type="entry name" value="Velvet_dom"/>
</dbReference>
<feature type="compositionally biased region" description="Pro residues" evidence="5">
    <location>
        <begin position="404"/>
        <end position="415"/>
    </location>
</feature>
<feature type="compositionally biased region" description="Acidic residues" evidence="5">
    <location>
        <begin position="247"/>
        <end position="259"/>
    </location>
</feature>
<feature type="region of interest" description="Disordered" evidence="5">
    <location>
        <begin position="1"/>
        <end position="53"/>
    </location>
</feature>
<protein>
    <recommendedName>
        <fullName evidence="6">Velvet domain-containing protein</fullName>
    </recommendedName>
</protein>
<name>A0A1B9IVE3_9TREE</name>
<feature type="compositionally biased region" description="Low complexity" evidence="5">
    <location>
        <begin position="25"/>
        <end position="46"/>
    </location>
</feature>
<dbReference type="PROSITE" id="PS51821">
    <property type="entry name" value="VELVET"/>
    <property type="match status" value="1"/>
</dbReference>
<evidence type="ECO:0000256" key="1">
    <source>
        <dbReference type="ARBA" id="ARBA00004123"/>
    </source>
</evidence>
<feature type="compositionally biased region" description="Acidic residues" evidence="5">
    <location>
        <begin position="214"/>
        <end position="223"/>
    </location>
</feature>
<reference evidence="7 8" key="1">
    <citation type="submission" date="2013-07" db="EMBL/GenBank/DDBJ databases">
        <title>The Genome Sequence of Kwoniella mangroviensis CBS10435.</title>
        <authorList>
            <consortium name="The Broad Institute Genome Sequencing Platform"/>
            <person name="Cuomo C."/>
            <person name="Litvintseva A."/>
            <person name="Chen Y."/>
            <person name="Heitman J."/>
            <person name="Sun S."/>
            <person name="Springer D."/>
            <person name="Dromer F."/>
            <person name="Young S.K."/>
            <person name="Zeng Q."/>
            <person name="Gargeya S."/>
            <person name="Fitzgerald M."/>
            <person name="Abouelleil A."/>
            <person name="Alvarado L."/>
            <person name="Berlin A.M."/>
            <person name="Chapman S.B."/>
            <person name="Dewar J."/>
            <person name="Goldberg J."/>
            <person name="Griggs A."/>
            <person name="Gujja S."/>
            <person name="Hansen M."/>
            <person name="Howarth C."/>
            <person name="Imamovic A."/>
            <person name="Larimer J."/>
            <person name="McCowan C."/>
            <person name="Murphy C."/>
            <person name="Pearson M."/>
            <person name="Priest M."/>
            <person name="Roberts A."/>
            <person name="Saif S."/>
            <person name="Shea T."/>
            <person name="Sykes S."/>
            <person name="Wortman J."/>
            <person name="Nusbaum C."/>
            <person name="Birren B."/>
        </authorList>
    </citation>
    <scope>NUCLEOTIDE SEQUENCE [LARGE SCALE GENOMIC DNA]</scope>
    <source>
        <strain evidence="7 8">CBS 10435</strain>
    </source>
</reference>
<dbReference type="EMBL" id="KI669460">
    <property type="protein sequence ID" value="OCF59493.1"/>
    <property type="molecule type" value="Genomic_DNA"/>
</dbReference>
<feature type="compositionally biased region" description="Low complexity" evidence="5">
    <location>
        <begin position="487"/>
        <end position="503"/>
    </location>
</feature>
<dbReference type="OrthoDB" id="1746739at2759"/>
<evidence type="ECO:0000256" key="5">
    <source>
        <dbReference type="SAM" id="MobiDB-lite"/>
    </source>
</evidence>
<evidence type="ECO:0000259" key="6">
    <source>
        <dbReference type="PROSITE" id="PS51821"/>
    </source>
</evidence>
<feature type="region of interest" description="Disordered" evidence="5">
    <location>
        <begin position="118"/>
        <end position="162"/>
    </location>
</feature>
<keyword evidence="8" id="KW-1185">Reference proteome</keyword>
<keyword evidence="4" id="KW-0539">Nucleus</keyword>
<feature type="region of interest" description="Disordered" evidence="5">
    <location>
        <begin position="175"/>
        <end position="290"/>
    </location>
</feature>
<sequence>MYPPPPPPPGRSGGTSFSSQRPKPTSSGSESSSSRLTTTTVLGTRSHPAATSPLTSTVFSHDYITGVSSSSAVPVETGHTSDDMDWVFTPPVLVKHGMFAGRSLRFALAVAQEPVLGRRKTEKDRRPLGPAPIIRFRAMERKRRRRSRGSSEEEVDPSSIEPSHLICAAELGPPADEQDIQSNTPSTSARTFHPRPISRTEPEYGSQIPTGTEYDPDGTEDQDVPMIDTMGSGTPHQGEDNMVVDEPSSDDELDEDEDQPIPMMKSEFPTKKSSSRRSSARSTPKAGGSAAFSTGVRNLYGNLHVAGVRVPAPEGGMGTWFLFTDLSVRHEGTFSLRFRCFDLTAIASDEGIPAPCLVEAQSQPFRVYSPRQVPPLPKPTELAEHFAKQGFKLNTRKNERTASSPPPPAISPPPTFSDKSNKKPATVKTRERPGVKPLQESDSGRSTSGGQGGLAGGSSTGSSLTTMHDLSGESGSIVLSGSGGSSSIGLASGSAGSAGSILLNRIEEDK</sequence>
<dbReference type="PANTHER" id="PTHR33572">
    <property type="entry name" value="SPORE DEVELOPMENT REGULATOR VOSA"/>
    <property type="match status" value="1"/>
</dbReference>
<dbReference type="Gene3D" id="2.60.40.3960">
    <property type="entry name" value="Velvet domain"/>
    <property type="match status" value="1"/>
</dbReference>
<evidence type="ECO:0000256" key="3">
    <source>
        <dbReference type="ARBA" id="ARBA00023163"/>
    </source>
</evidence>